<dbReference type="EMBL" id="CASHSV030000206">
    <property type="protein sequence ID" value="CAJ2653716.1"/>
    <property type="molecule type" value="Genomic_DNA"/>
</dbReference>
<name>A0ACB0KBR0_TRIPR</name>
<keyword evidence="2" id="KW-1185">Reference proteome</keyword>
<comment type="caution">
    <text evidence="1">The sequence shown here is derived from an EMBL/GenBank/DDBJ whole genome shotgun (WGS) entry which is preliminary data.</text>
</comment>
<proteinExistence type="predicted"/>
<evidence type="ECO:0000313" key="1">
    <source>
        <dbReference type="EMBL" id="CAJ2653716.1"/>
    </source>
</evidence>
<accession>A0ACB0KBR0</accession>
<sequence>MELEMEWMDKINEEVKNNGHDEKEQWRKHSIYKIPSQITDLNEKAYKPRAISFGPYHNGEEKLKAMEEHKHRVLVHFLKRCKKPIELLFQCLDQVAQELRDSYKPLDLIWTNDTPKFIQMMILDGCFILEFLRVHNSEIPFDDYGENDLVFGKHGNFHVLPFVECDMLLLENQIPMIVLHILSEFAGEGDHHELNMKIINLLNPIFLDHASTLLNEKIIELGKCMHILDLYRKTLIQEPSHTTPTPKITRAEKRGEDYSINDASARKLQESGIHFEKSKTSSLRDFWFSGGVLSLPRLIIDNKAEYTFLNLMAFEHLHNGAGNEITSFILFMDPIVDSAADVSILNGKGILINTLGTDETVAELFNSMSKEMPIACDEKINKVTEDIYRFCKKPWKRWRASLIETYFRNPWTMVSLVVGIIFFVLTIVQTIYTILSFYHDC</sequence>
<organism evidence="1 2">
    <name type="scientific">Trifolium pratense</name>
    <name type="common">Red clover</name>
    <dbReference type="NCBI Taxonomy" id="57577"/>
    <lineage>
        <taxon>Eukaryota</taxon>
        <taxon>Viridiplantae</taxon>
        <taxon>Streptophyta</taxon>
        <taxon>Embryophyta</taxon>
        <taxon>Tracheophyta</taxon>
        <taxon>Spermatophyta</taxon>
        <taxon>Magnoliopsida</taxon>
        <taxon>eudicotyledons</taxon>
        <taxon>Gunneridae</taxon>
        <taxon>Pentapetalae</taxon>
        <taxon>rosids</taxon>
        <taxon>fabids</taxon>
        <taxon>Fabales</taxon>
        <taxon>Fabaceae</taxon>
        <taxon>Papilionoideae</taxon>
        <taxon>50 kb inversion clade</taxon>
        <taxon>NPAAA clade</taxon>
        <taxon>Hologalegina</taxon>
        <taxon>IRL clade</taxon>
        <taxon>Trifolieae</taxon>
        <taxon>Trifolium</taxon>
    </lineage>
</organism>
<dbReference type="Proteomes" id="UP001177021">
    <property type="component" value="Unassembled WGS sequence"/>
</dbReference>
<reference evidence="1" key="1">
    <citation type="submission" date="2023-10" db="EMBL/GenBank/DDBJ databases">
        <authorList>
            <person name="Rodriguez Cubillos JULIANA M."/>
            <person name="De Vega J."/>
        </authorList>
    </citation>
    <scope>NUCLEOTIDE SEQUENCE</scope>
</reference>
<evidence type="ECO:0000313" key="2">
    <source>
        <dbReference type="Proteomes" id="UP001177021"/>
    </source>
</evidence>
<gene>
    <name evidence="1" type="ORF">MILVUS5_LOCUS20997</name>
</gene>
<protein>
    <submittedName>
        <fullName evidence="1">Uncharacterized protein</fullName>
    </submittedName>
</protein>